<dbReference type="InterPro" id="IPR018771">
    <property type="entry name" value="PocR_dom"/>
</dbReference>
<evidence type="ECO:0000313" key="2">
    <source>
        <dbReference type="EMBL" id="SVE20327.1"/>
    </source>
</evidence>
<dbReference type="EMBL" id="UINC01201128">
    <property type="protein sequence ID" value="SVE20327.1"/>
    <property type="molecule type" value="Genomic_DNA"/>
</dbReference>
<proteinExistence type="predicted"/>
<gene>
    <name evidence="2" type="ORF">METZ01_LOCUS473181</name>
</gene>
<feature type="non-terminal residue" evidence="2">
    <location>
        <position position="107"/>
    </location>
</feature>
<protein>
    <recommendedName>
        <fullName evidence="1">PocR domain-containing protein</fullName>
    </recommendedName>
</protein>
<feature type="domain" description="PocR" evidence="1">
    <location>
        <begin position="10"/>
        <end position="107"/>
    </location>
</feature>
<evidence type="ECO:0000259" key="1">
    <source>
        <dbReference type="Pfam" id="PF10114"/>
    </source>
</evidence>
<accession>A0A383BJN5</accession>
<reference evidence="2" key="1">
    <citation type="submission" date="2018-05" db="EMBL/GenBank/DDBJ databases">
        <authorList>
            <person name="Lanie J.A."/>
            <person name="Ng W.-L."/>
            <person name="Kazmierczak K.M."/>
            <person name="Andrzejewski T.M."/>
            <person name="Davidsen T.M."/>
            <person name="Wayne K.J."/>
            <person name="Tettelin H."/>
            <person name="Glass J.I."/>
            <person name="Rusch D."/>
            <person name="Podicherti R."/>
            <person name="Tsui H.-C.T."/>
            <person name="Winkler M.E."/>
        </authorList>
    </citation>
    <scope>NUCLEOTIDE SEQUENCE</scope>
</reference>
<organism evidence="2">
    <name type="scientific">marine metagenome</name>
    <dbReference type="NCBI Taxonomy" id="408172"/>
    <lineage>
        <taxon>unclassified sequences</taxon>
        <taxon>metagenomes</taxon>
        <taxon>ecological metagenomes</taxon>
    </lineage>
</organism>
<dbReference type="Pfam" id="PF10114">
    <property type="entry name" value="PocR"/>
    <property type="match status" value="1"/>
</dbReference>
<name>A0A383BJN5_9ZZZZ</name>
<dbReference type="AlphaFoldDB" id="A0A383BJN5"/>
<sequence length="107" mass="11931">MDKRLELPKLLDMASFREVCRSFSELYGIGIHVLDQRGKNIADVRASTGDHCGYLFGVHSTKVMCTRLVNHIKTLELSDTGDTVSVSCFSGLRYRIFPVLHEGSILG</sequence>